<evidence type="ECO:0000313" key="3">
    <source>
        <dbReference type="Proteomes" id="UP000762676"/>
    </source>
</evidence>
<keyword evidence="3" id="KW-1185">Reference proteome</keyword>
<evidence type="ECO:0000313" key="2">
    <source>
        <dbReference type="EMBL" id="GFR91263.1"/>
    </source>
</evidence>
<organism evidence="2 3">
    <name type="scientific">Elysia marginata</name>
    <dbReference type="NCBI Taxonomy" id="1093978"/>
    <lineage>
        <taxon>Eukaryota</taxon>
        <taxon>Metazoa</taxon>
        <taxon>Spiralia</taxon>
        <taxon>Lophotrochozoa</taxon>
        <taxon>Mollusca</taxon>
        <taxon>Gastropoda</taxon>
        <taxon>Heterobranchia</taxon>
        <taxon>Euthyneura</taxon>
        <taxon>Panpulmonata</taxon>
        <taxon>Sacoglossa</taxon>
        <taxon>Placobranchoidea</taxon>
        <taxon>Plakobranchidae</taxon>
        <taxon>Elysia</taxon>
    </lineage>
</organism>
<protein>
    <submittedName>
        <fullName evidence="2">BA71V-H240R (J7R) protein</fullName>
    </submittedName>
</protein>
<name>A0AAV4H2K9_9GAST</name>
<evidence type="ECO:0000256" key="1">
    <source>
        <dbReference type="SAM" id="MobiDB-lite"/>
    </source>
</evidence>
<reference evidence="2 3" key="1">
    <citation type="journal article" date="2021" name="Elife">
        <title>Chloroplast acquisition without the gene transfer in kleptoplastic sea slugs, Plakobranchus ocellatus.</title>
        <authorList>
            <person name="Maeda T."/>
            <person name="Takahashi S."/>
            <person name="Yoshida T."/>
            <person name="Shimamura S."/>
            <person name="Takaki Y."/>
            <person name="Nagai Y."/>
            <person name="Toyoda A."/>
            <person name="Suzuki Y."/>
            <person name="Arimoto A."/>
            <person name="Ishii H."/>
            <person name="Satoh N."/>
            <person name="Nishiyama T."/>
            <person name="Hasebe M."/>
            <person name="Maruyama T."/>
            <person name="Minagawa J."/>
            <person name="Obokata J."/>
            <person name="Shigenobu S."/>
        </authorList>
    </citation>
    <scope>NUCLEOTIDE SEQUENCE [LARGE SCALE GENOMIC DNA]</scope>
</reference>
<proteinExistence type="predicted"/>
<dbReference type="AlphaFoldDB" id="A0AAV4H2K9"/>
<comment type="caution">
    <text evidence="2">The sequence shown here is derived from an EMBL/GenBank/DDBJ whole genome shotgun (WGS) entry which is preliminary data.</text>
</comment>
<accession>A0AAV4H2K9</accession>
<sequence length="445" mass="48828">MASAQRVDIHELQREMMASDLREEKARTVAANTTSARRRKACNGSHTLPHHFDGGRGGGEANDKAPAAFYQTGGQSLDIREILKHEALMPPAPPYCDESSERGTSFPKPAYGVSDLYILLDSFEKLEKSQGGEGEFRFNFTAQGETGDQSIGVKDRLDAVIGIQVCAFSIPLLPFDTFDPQALSTFNPGLAALQLAANGPLPTRGSQVSNPQSQTPFSGRVTMFLKEIGLQSYSDADNRRHHFEFDATVVGPNQDGFPQLLGDRILLTPLYDCDYFLFTDPIQDVRSLTVCFYNPGNFLRFPPDCLDGTIASTDAEQRLQFTYNDQTNLINLAVGDRIYFRNFQAVDPATGQAYPVLNSYVARPEGHLVGVGGFAVTLPTGPNSGTTASFRLNPDISTAGLSPPIPANTTIRSTKRIRVCIAKNRVRIPLRFRRIVGRRTNYVAP</sequence>
<gene>
    <name evidence="2" type="ORF">ElyMa_002588400</name>
</gene>
<dbReference type="Proteomes" id="UP000762676">
    <property type="component" value="Unassembled WGS sequence"/>
</dbReference>
<dbReference type="EMBL" id="BMAT01005335">
    <property type="protein sequence ID" value="GFR91263.1"/>
    <property type="molecule type" value="Genomic_DNA"/>
</dbReference>
<feature type="region of interest" description="Disordered" evidence="1">
    <location>
        <begin position="29"/>
        <end position="60"/>
    </location>
</feature>